<accession>A0A1S8WN74</accession>
<dbReference type="AlphaFoldDB" id="A0A1S8WN74"/>
<evidence type="ECO:0000313" key="1">
    <source>
        <dbReference type="EMBL" id="OON15824.1"/>
    </source>
</evidence>
<evidence type="ECO:0000313" key="2">
    <source>
        <dbReference type="Proteomes" id="UP000243686"/>
    </source>
</evidence>
<proteinExistence type="predicted"/>
<gene>
    <name evidence="1" type="ORF">X801_08372</name>
</gene>
<reference evidence="1 2" key="1">
    <citation type="submission" date="2015-03" db="EMBL/GenBank/DDBJ databases">
        <title>Draft genome of the nematode, Opisthorchis viverrini.</title>
        <authorList>
            <person name="Mitreva M."/>
        </authorList>
    </citation>
    <scope>NUCLEOTIDE SEQUENCE [LARGE SCALE GENOMIC DNA]</scope>
    <source>
        <strain evidence="1">Khon Kaen</strain>
    </source>
</reference>
<keyword evidence="2" id="KW-1185">Reference proteome</keyword>
<dbReference type="EMBL" id="KV901030">
    <property type="protein sequence ID" value="OON15824.1"/>
    <property type="molecule type" value="Genomic_DNA"/>
</dbReference>
<name>A0A1S8WN74_OPIVI</name>
<feature type="non-terminal residue" evidence="1">
    <location>
        <position position="175"/>
    </location>
</feature>
<sequence>MQAGNMKVIRTVRSRVETNSGASQQVDARRRHYMEQYGKVVVPPLSRHYSSPVGNKLIPPIPTSWLASGFDKREFSFYVLALSCRLSRSPSVPFAGTFCRFLYQSIFTRGEASNVDVNLIDAGPRRTREVRFTLSNPQNYLLLFISCDTHRVLIPITIRAAPGLLNRHIFSSNRH</sequence>
<organism evidence="1 2">
    <name type="scientific">Opisthorchis viverrini</name>
    <name type="common">Southeast Asian liver fluke</name>
    <dbReference type="NCBI Taxonomy" id="6198"/>
    <lineage>
        <taxon>Eukaryota</taxon>
        <taxon>Metazoa</taxon>
        <taxon>Spiralia</taxon>
        <taxon>Lophotrochozoa</taxon>
        <taxon>Platyhelminthes</taxon>
        <taxon>Trematoda</taxon>
        <taxon>Digenea</taxon>
        <taxon>Opisthorchiida</taxon>
        <taxon>Opisthorchiata</taxon>
        <taxon>Opisthorchiidae</taxon>
        <taxon>Opisthorchis</taxon>
    </lineage>
</organism>
<protein>
    <submittedName>
        <fullName evidence="1">Uncharacterized protein</fullName>
    </submittedName>
</protein>
<dbReference type="Proteomes" id="UP000243686">
    <property type="component" value="Unassembled WGS sequence"/>
</dbReference>